<evidence type="ECO:0000256" key="3">
    <source>
        <dbReference type="ARBA" id="ARBA00023125"/>
    </source>
</evidence>
<keyword evidence="3" id="KW-0238">DNA-binding</keyword>
<dbReference type="Pfam" id="PF03106">
    <property type="entry name" value="WRKY"/>
    <property type="match status" value="1"/>
</dbReference>
<dbReference type="GO" id="GO:0010193">
    <property type="term" value="P:response to ozone"/>
    <property type="evidence" value="ECO:0007669"/>
    <property type="project" value="UniProtKB-ARBA"/>
</dbReference>
<evidence type="ECO:0000256" key="2">
    <source>
        <dbReference type="ARBA" id="ARBA00023015"/>
    </source>
</evidence>
<organism evidence="9 10">
    <name type="scientific">Dioscorea cayennensis subsp. rotundata</name>
    <name type="common">White Guinea yam</name>
    <name type="synonym">Dioscorea rotundata</name>
    <dbReference type="NCBI Taxonomy" id="55577"/>
    <lineage>
        <taxon>Eukaryota</taxon>
        <taxon>Viridiplantae</taxon>
        <taxon>Streptophyta</taxon>
        <taxon>Embryophyta</taxon>
        <taxon>Tracheophyta</taxon>
        <taxon>Spermatophyta</taxon>
        <taxon>Magnoliopsida</taxon>
        <taxon>Liliopsida</taxon>
        <taxon>Dioscoreales</taxon>
        <taxon>Dioscoreaceae</taxon>
        <taxon>Dioscorea</taxon>
    </lineage>
</organism>
<evidence type="ECO:0000256" key="4">
    <source>
        <dbReference type="ARBA" id="ARBA00023163"/>
    </source>
</evidence>
<dbReference type="InterPro" id="IPR003657">
    <property type="entry name" value="WRKY_dom"/>
</dbReference>
<comment type="similarity">
    <text evidence="6">Belongs to the WRKY group III family.</text>
</comment>
<dbReference type="GO" id="GO:0005634">
    <property type="term" value="C:nucleus"/>
    <property type="evidence" value="ECO:0007669"/>
    <property type="project" value="UniProtKB-SubCell"/>
</dbReference>
<dbReference type="PROSITE" id="PS50811">
    <property type="entry name" value="WRKY"/>
    <property type="match status" value="1"/>
</dbReference>
<evidence type="ECO:0000256" key="5">
    <source>
        <dbReference type="ARBA" id="ARBA00023242"/>
    </source>
</evidence>
<gene>
    <name evidence="10" type="primary">LOC120262392</name>
</gene>
<dbReference type="RefSeq" id="XP_039126427.1">
    <property type="nucleotide sequence ID" value="XM_039270493.1"/>
</dbReference>
<dbReference type="PANTHER" id="PTHR32096:SF146">
    <property type="entry name" value="WRKY TRANSCRIPTION FACTOR 19-RELATED"/>
    <property type="match status" value="1"/>
</dbReference>
<dbReference type="PANTHER" id="PTHR32096">
    <property type="entry name" value="WRKY TRANSCRIPTION FACTOR 30-RELATED-RELATED"/>
    <property type="match status" value="1"/>
</dbReference>
<keyword evidence="4" id="KW-0804">Transcription</keyword>
<evidence type="ECO:0000256" key="6">
    <source>
        <dbReference type="ARBA" id="ARBA00060850"/>
    </source>
</evidence>
<feature type="region of interest" description="Disordered" evidence="7">
    <location>
        <begin position="218"/>
        <end position="237"/>
    </location>
</feature>
<feature type="compositionally biased region" description="Low complexity" evidence="7">
    <location>
        <begin position="76"/>
        <end position="95"/>
    </location>
</feature>
<dbReference type="InterPro" id="IPR036576">
    <property type="entry name" value="WRKY_dom_sf"/>
</dbReference>
<proteinExistence type="inferred from homology"/>
<evidence type="ECO:0000256" key="7">
    <source>
        <dbReference type="SAM" id="MobiDB-lite"/>
    </source>
</evidence>
<dbReference type="GO" id="GO:0003700">
    <property type="term" value="F:DNA-binding transcription factor activity"/>
    <property type="evidence" value="ECO:0007669"/>
    <property type="project" value="InterPro"/>
</dbReference>
<dbReference type="Proteomes" id="UP001515500">
    <property type="component" value="Chromosome 5"/>
</dbReference>
<keyword evidence="5" id="KW-0539">Nucleus</keyword>
<dbReference type="GO" id="GO:0000976">
    <property type="term" value="F:transcription cis-regulatory region binding"/>
    <property type="evidence" value="ECO:0007669"/>
    <property type="project" value="TreeGrafter"/>
</dbReference>
<evidence type="ECO:0000313" key="10">
    <source>
        <dbReference type="RefSeq" id="XP_039126427.1"/>
    </source>
</evidence>
<dbReference type="GeneID" id="120262392"/>
<dbReference type="FunFam" id="2.20.25.80:FF:000009">
    <property type="entry name" value="WRKY transcription factor 53"/>
    <property type="match status" value="1"/>
</dbReference>
<accession>A0AB40BGH6</accession>
<evidence type="ECO:0000313" key="9">
    <source>
        <dbReference type="Proteomes" id="UP001515500"/>
    </source>
</evidence>
<keyword evidence="2" id="KW-0805">Transcription regulation</keyword>
<reference evidence="10" key="1">
    <citation type="submission" date="2025-08" db="UniProtKB">
        <authorList>
            <consortium name="RefSeq"/>
        </authorList>
    </citation>
    <scope>IDENTIFICATION</scope>
</reference>
<dbReference type="GO" id="GO:0009751">
    <property type="term" value="P:response to salicylic acid"/>
    <property type="evidence" value="ECO:0007669"/>
    <property type="project" value="UniProtKB-ARBA"/>
</dbReference>
<dbReference type="SMART" id="SM00774">
    <property type="entry name" value="WRKY"/>
    <property type="match status" value="1"/>
</dbReference>
<dbReference type="GO" id="GO:0042542">
    <property type="term" value="P:response to hydrogen peroxide"/>
    <property type="evidence" value="ECO:0007669"/>
    <property type="project" value="UniProtKB-ARBA"/>
</dbReference>
<dbReference type="SUPFAM" id="SSF118290">
    <property type="entry name" value="WRKY DNA-binding domain"/>
    <property type="match status" value="1"/>
</dbReference>
<evidence type="ECO:0000256" key="1">
    <source>
        <dbReference type="ARBA" id="ARBA00004123"/>
    </source>
</evidence>
<feature type="compositionally biased region" description="Basic and acidic residues" evidence="7">
    <location>
        <begin position="98"/>
        <end position="111"/>
    </location>
</feature>
<evidence type="ECO:0000259" key="8">
    <source>
        <dbReference type="PROSITE" id="PS50811"/>
    </source>
</evidence>
<keyword evidence="9" id="KW-1185">Reference proteome</keyword>
<dbReference type="Gene3D" id="2.20.25.80">
    <property type="entry name" value="WRKY domain"/>
    <property type="match status" value="1"/>
</dbReference>
<dbReference type="GO" id="GO:0010150">
    <property type="term" value="P:leaf senescence"/>
    <property type="evidence" value="ECO:0007669"/>
    <property type="project" value="UniProtKB-ARBA"/>
</dbReference>
<sequence>MAKYSSAASWDPNLLVELLINGEEQVKKLEANLGEQASPEFCRTLAQNIESTFKKAIKMVKLRDQDAGHVLPPFCSNNTTPSLSPESPLSANASPRSETSDRVFKDQERREISKKRKTLPKWSNQVRVNPGAGIEAPLDDGHSWRKYGQKDILGAKHPRGYYRCTHRNARGCLATKQVQRSDSDPTIFDVVYRGEHTCSCEKPLGAVAHAPASQQTGTQQSQYVAGEHQKQQQQQQQQQENQLLLNFQTNLKVKTEGLDMGKHEHDVSSFSFPSTPIGCSQPRHSFFANQANLDNHFMDSFSPTFLSPTTSESNYFSVSPCRMSNLSTGFNHHTAESEFTEIISSVTSAANSPVVDMGFILDAGEFDAFDPSNFF</sequence>
<name>A0AB40BGH6_DIOCR</name>
<feature type="region of interest" description="Disordered" evidence="7">
    <location>
        <begin position="72"/>
        <end position="116"/>
    </location>
</feature>
<dbReference type="InterPro" id="IPR044810">
    <property type="entry name" value="WRKY_plant"/>
</dbReference>
<comment type="subcellular location">
    <subcellularLocation>
        <location evidence="1">Nucleus</location>
    </subcellularLocation>
</comment>
<dbReference type="AlphaFoldDB" id="A0AB40BGH6"/>
<protein>
    <submittedName>
        <fullName evidence="10">Probable WRKY transcription factor 53</fullName>
    </submittedName>
</protein>
<feature type="domain" description="WRKY" evidence="8">
    <location>
        <begin position="133"/>
        <end position="201"/>
    </location>
</feature>